<keyword evidence="3" id="KW-0001">2Fe-2S</keyword>
<evidence type="ECO:0000256" key="8">
    <source>
        <dbReference type="ARBA" id="ARBA00023014"/>
    </source>
</evidence>
<dbReference type="SUPFAM" id="SSF52343">
    <property type="entry name" value="Ferredoxin reductase-like, C-terminal NADP-linked domain"/>
    <property type="match status" value="1"/>
</dbReference>
<feature type="domain" description="MOSC" evidence="11">
    <location>
        <begin position="123"/>
        <end position="266"/>
    </location>
</feature>
<dbReference type="SUPFAM" id="SSF141673">
    <property type="entry name" value="MOSC N-terminal domain-like"/>
    <property type="match status" value="1"/>
</dbReference>
<evidence type="ECO:0000256" key="9">
    <source>
        <dbReference type="ARBA" id="ARBA00061434"/>
    </source>
</evidence>
<dbReference type="InterPro" id="IPR039261">
    <property type="entry name" value="FNR_nucleotide-bd"/>
</dbReference>
<dbReference type="PROSITE" id="PS51384">
    <property type="entry name" value="FAD_FR"/>
    <property type="match status" value="1"/>
</dbReference>
<dbReference type="PROSITE" id="PS51340">
    <property type="entry name" value="MOSC"/>
    <property type="match status" value="1"/>
</dbReference>
<dbReference type="GO" id="GO:0030151">
    <property type="term" value="F:molybdenum ion binding"/>
    <property type="evidence" value="ECO:0007669"/>
    <property type="project" value="InterPro"/>
</dbReference>
<accession>A0A1X7NG74</accession>
<organism evidence="13 14">
    <name type="scientific">Mesorhizobium australicum</name>
    <dbReference type="NCBI Taxonomy" id="536018"/>
    <lineage>
        <taxon>Bacteria</taxon>
        <taxon>Pseudomonadati</taxon>
        <taxon>Pseudomonadota</taxon>
        <taxon>Alphaproteobacteria</taxon>
        <taxon>Hyphomicrobiales</taxon>
        <taxon>Phyllobacteriaceae</taxon>
        <taxon>Mesorhizobium</taxon>
    </lineage>
</organism>
<dbReference type="RefSeq" id="WP_085463878.1">
    <property type="nucleotide sequence ID" value="NZ_FXBL01000004.1"/>
</dbReference>
<dbReference type="EMBL" id="FXBL01000004">
    <property type="protein sequence ID" value="SMH36749.1"/>
    <property type="molecule type" value="Genomic_DNA"/>
</dbReference>
<dbReference type="InterPro" id="IPR005302">
    <property type="entry name" value="MoCF_Sase_C"/>
</dbReference>
<evidence type="ECO:0000256" key="4">
    <source>
        <dbReference type="ARBA" id="ARBA00022723"/>
    </source>
</evidence>
<keyword evidence="14" id="KW-1185">Reference proteome</keyword>
<dbReference type="GO" id="GO:0016491">
    <property type="term" value="F:oxidoreductase activity"/>
    <property type="evidence" value="ECO:0007669"/>
    <property type="project" value="UniProtKB-KW"/>
</dbReference>
<dbReference type="PANTHER" id="PTHR47354">
    <property type="entry name" value="NADH OXIDOREDUCTASE HCR"/>
    <property type="match status" value="1"/>
</dbReference>
<dbReference type="InterPro" id="IPR001041">
    <property type="entry name" value="2Fe-2S_ferredoxin-type"/>
</dbReference>
<dbReference type="SUPFAM" id="SSF54292">
    <property type="entry name" value="2Fe-2S ferredoxin-like"/>
    <property type="match status" value="1"/>
</dbReference>
<evidence type="ECO:0000256" key="2">
    <source>
        <dbReference type="ARBA" id="ARBA00022630"/>
    </source>
</evidence>
<evidence type="ECO:0000313" key="13">
    <source>
        <dbReference type="EMBL" id="SMH36749.1"/>
    </source>
</evidence>
<dbReference type="SUPFAM" id="SSF63380">
    <property type="entry name" value="Riboflavin synthase domain-like"/>
    <property type="match status" value="1"/>
</dbReference>
<dbReference type="CDD" id="cd00207">
    <property type="entry name" value="fer2"/>
    <property type="match status" value="1"/>
</dbReference>
<dbReference type="InterPro" id="IPR017938">
    <property type="entry name" value="Riboflavin_synthase-like_b-brl"/>
</dbReference>
<dbReference type="InterPro" id="IPR008333">
    <property type="entry name" value="Cbr1-like_FAD-bd_dom"/>
</dbReference>
<evidence type="ECO:0000259" key="10">
    <source>
        <dbReference type="PROSITE" id="PS51085"/>
    </source>
</evidence>
<dbReference type="InterPro" id="IPR050415">
    <property type="entry name" value="MRET"/>
</dbReference>
<sequence length="641" mass="69612">MNAGYRVESLHVFPLKSARGRSVLSARVERQGLADDRRMMAVDPAGNGITARVAPRLMQIRVERDGSEVILFSPDRPPIAFDLSRLRPFAEPVSVWSSTVTAQDAGDAVAEWLSGHLQRPCRLAVQDDRAVRPLTLGSGGIVSLADTAPLLLANTGSLADLNRYLDQPAEMDRFRPNLVVSGPAAFDEDAWGRLRIGEIVFEVAGACDRCVMVTLDPATGTGRPDHEPLALLGKQRRGEDGQVYFGQFLIPQNTGRLYVGDEVDVLSRKAPIVIRPATVKPVERLLSAGIPIISGGKREKLLTCVGITDEAHDLRTFRFTSDEPFSYLPGQFITILPEIDGKPVRRNYTLSSSPSRPLDVSITVKRAEDGYISHWLHGRLKVGDGIRALGPNGRFHLRAAGSARKLLFLSAGSGVTPMMSMLRFVVDAGLDRDIVFHHSARAPRDMPFVDELRWFSKQLGPRLRVSWNFTGAPDETLGDGVVHHGRLAATMIGDVCPDFGERTVFCCGPTGFRNAARALHRAWQPAPTGPFLEESFGADPDEAEPAPIGDYTVVFSRSGKVATGTGAVTLLELARREGIALAADCEAGICGTCRCRVTSGERRIAPNAADRERSVLSDEEKQQGYVLACSTNPVGKVEIAL</sequence>
<gene>
    <name evidence="13" type="ORF">SAMN02982922_1827</name>
</gene>
<dbReference type="Pfam" id="PF00970">
    <property type="entry name" value="FAD_binding_6"/>
    <property type="match status" value="1"/>
</dbReference>
<dbReference type="GO" id="GO:0030170">
    <property type="term" value="F:pyridoxal phosphate binding"/>
    <property type="evidence" value="ECO:0007669"/>
    <property type="project" value="InterPro"/>
</dbReference>
<dbReference type="Proteomes" id="UP000193083">
    <property type="component" value="Unassembled WGS sequence"/>
</dbReference>
<dbReference type="InterPro" id="IPR036010">
    <property type="entry name" value="2Fe-2S_ferredoxin-like_sf"/>
</dbReference>
<dbReference type="Pfam" id="PF03473">
    <property type="entry name" value="MOSC"/>
    <property type="match status" value="1"/>
</dbReference>
<dbReference type="InterPro" id="IPR001433">
    <property type="entry name" value="OxRdtase_FAD/NAD-bd"/>
</dbReference>
<dbReference type="AlphaFoldDB" id="A0A1X7NG74"/>
<reference evidence="13 14" key="1">
    <citation type="submission" date="2017-04" db="EMBL/GenBank/DDBJ databases">
        <authorList>
            <person name="Afonso C.L."/>
            <person name="Miller P.J."/>
            <person name="Scott M.A."/>
            <person name="Spackman E."/>
            <person name="Goraichik I."/>
            <person name="Dimitrov K.M."/>
            <person name="Suarez D.L."/>
            <person name="Swayne D.E."/>
        </authorList>
    </citation>
    <scope>NUCLEOTIDE SEQUENCE [LARGE SCALE GENOMIC DNA]</scope>
    <source>
        <strain evidence="13 14">B5P</strain>
    </source>
</reference>
<dbReference type="InterPro" id="IPR011037">
    <property type="entry name" value="Pyrv_Knase-like_insert_dom_sf"/>
</dbReference>
<dbReference type="SUPFAM" id="SSF50800">
    <property type="entry name" value="PK beta-barrel domain-like"/>
    <property type="match status" value="1"/>
</dbReference>
<evidence type="ECO:0000259" key="11">
    <source>
        <dbReference type="PROSITE" id="PS51340"/>
    </source>
</evidence>
<protein>
    <recommendedName>
        <fullName evidence="15">Flavodoxin reductase family protein</fullName>
    </recommendedName>
</protein>
<proteinExistence type="inferred from homology"/>
<dbReference type="InterPro" id="IPR005303">
    <property type="entry name" value="MOCOS_middle"/>
</dbReference>
<dbReference type="PROSITE" id="PS51085">
    <property type="entry name" value="2FE2S_FER_2"/>
    <property type="match status" value="1"/>
</dbReference>
<keyword evidence="8" id="KW-0411">Iron-sulfur</keyword>
<name>A0A1X7NG74_9HYPH</name>
<keyword evidence="7" id="KW-0408">Iron</keyword>
<evidence type="ECO:0000259" key="12">
    <source>
        <dbReference type="PROSITE" id="PS51384"/>
    </source>
</evidence>
<dbReference type="PROSITE" id="PS00197">
    <property type="entry name" value="2FE2S_FER_1"/>
    <property type="match status" value="1"/>
</dbReference>
<dbReference type="InterPro" id="IPR012675">
    <property type="entry name" value="Beta-grasp_dom_sf"/>
</dbReference>
<comment type="similarity">
    <text evidence="9">In the N-terminal section; belongs to the FAD-binding oxidoreductase type 6 family.</text>
</comment>
<keyword evidence="5" id="KW-0274">FAD</keyword>
<dbReference type="InterPro" id="IPR017927">
    <property type="entry name" value="FAD-bd_FR_type"/>
</dbReference>
<dbReference type="Pfam" id="PF00111">
    <property type="entry name" value="Fer2"/>
    <property type="match status" value="1"/>
</dbReference>
<dbReference type="GO" id="GO:0051537">
    <property type="term" value="F:2 iron, 2 sulfur cluster binding"/>
    <property type="evidence" value="ECO:0007669"/>
    <property type="project" value="UniProtKB-KW"/>
</dbReference>
<dbReference type="Gene3D" id="3.10.20.30">
    <property type="match status" value="1"/>
</dbReference>
<dbReference type="Pfam" id="PF00175">
    <property type="entry name" value="NAD_binding_1"/>
    <property type="match status" value="1"/>
</dbReference>
<keyword evidence="6" id="KW-0560">Oxidoreductase</keyword>
<evidence type="ECO:0000256" key="3">
    <source>
        <dbReference type="ARBA" id="ARBA00022714"/>
    </source>
</evidence>
<comment type="cofactor">
    <cofactor evidence="1">
        <name>FAD</name>
        <dbReference type="ChEBI" id="CHEBI:57692"/>
    </cofactor>
</comment>
<evidence type="ECO:0008006" key="15">
    <source>
        <dbReference type="Google" id="ProtNLM"/>
    </source>
</evidence>
<dbReference type="Gene3D" id="2.40.30.10">
    <property type="entry name" value="Translation factors"/>
    <property type="match status" value="1"/>
</dbReference>
<keyword evidence="2" id="KW-0285">Flavoprotein</keyword>
<evidence type="ECO:0000313" key="14">
    <source>
        <dbReference type="Proteomes" id="UP000193083"/>
    </source>
</evidence>
<feature type="domain" description="FAD-binding FR-type" evidence="12">
    <location>
        <begin position="297"/>
        <end position="398"/>
    </location>
</feature>
<dbReference type="OrthoDB" id="581532at2"/>
<dbReference type="Gene3D" id="3.40.50.80">
    <property type="entry name" value="Nucleotide-binding domain of ferredoxin-NADP reductase (FNR) module"/>
    <property type="match status" value="1"/>
</dbReference>
<dbReference type="CDD" id="cd06215">
    <property type="entry name" value="FNR_iron_sulfur_binding_1"/>
    <property type="match status" value="1"/>
</dbReference>
<dbReference type="InterPro" id="IPR006058">
    <property type="entry name" value="2Fe2S_fd_BS"/>
</dbReference>
<evidence type="ECO:0000256" key="6">
    <source>
        <dbReference type="ARBA" id="ARBA00023002"/>
    </source>
</evidence>
<dbReference type="PANTHER" id="PTHR47354:SF6">
    <property type="entry name" value="NADH OXIDOREDUCTASE HCR"/>
    <property type="match status" value="1"/>
</dbReference>
<dbReference type="Pfam" id="PF03476">
    <property type="entry name" value="MOSC_N"/>
    <property type="match status" value="1"/>
</dbReference>
<evidence type="ECO:0000256" key="7">
    <source>
        <dbReference type="ARBA" id="ARBA00023004"/>
    </source>
</evidence>
<feature type="domain" description="2Fe-2S ferredoxin-type" evidence="10">
    <location>
        <begin position="551"/>
        <end position="641"/>
    </location>
</feature>
<evidence type="ECO:0000256" key="1">
    <source>
        <dbReference type="ARBA" id="ARBA00001974"/>
    </source>
</evidence>
<dbReference type="PRINTS" id="PR00406">
    <property type="entry name" value="CYTB5RDTASE"/>
</dbReference>
<keyword evidence="4" id="KW-0479">Metal-binding</keyword>
<evidence type="ECO:0000256" key="5">
    <source>
        <dbReference type="ARBA" id="ARBA00022827"/>
    </source>
</evidence>